<gene>
    <name evidence="13" type="primary">LOC116299151</name>
</gene>
<dbReference type="Pfam" id="PF00630">
    <property type="entry name" value="Filamin"/>
    <property type="match status" value="1"/>
</dbReference>
<dbReference type="PROSITE" id="PS51125">
    <property type="entry name" value="NHL"/>
    <property type="match status" value="2"/>
</dbReference>
<dbReference type="Pfam" id="PF00097">
    <property type="entry name" value="zf-C3HC4"/>
    <property type="match status" value="1"/>
</dbReference>
<dbReference type="PANTHER" id="PTHR25462:SF296">
    <property type="entry name" value="MEIOTIC P26, ISOFORM F"/>
    <property type="match status" value="1"/>
</dbReference>
<accession>A0A6P8I6Q2</accession>
<evidence type="ECO:0000256" key="2">
    <source>
        <dbReference type="ARBA" id="ARBA00022723"/>
    </source>
</evidence>
<dbReference type="PROSITE" id="PS00518">
    <property type="entry name" value="ZF_RING_1"/>
    <property type="match status" value="1"/>
</dbReference>
<dbReference type="InParanoid" id="A0A6P8I6Q2"/>
<dbReference type="SUPFAM" id="SSF81296">
    <property type="entry name" value="E set domains"/>
    <property type="match status" value="1"/>
</dbReference>
<evidence type="ECO:0000313" key="12">
    <source>
        <dbReference type="Proteomes" id="UP000515163"/>
    </source>
</evidence>
<dbReference type="RefSeq" id="XP_031563643.1">
    <property type="nucleotide sequence ID" value="XM_031707783.1"/>
</dbReference>
<feature type="domain" description="RING-type" evidence="10">
    <location>
        <begin position="20"/>
        <end position="65"/>
    </location>
</feature>
<dbReference type="InterPro" id="IPR013083">
    <property type="entry name" value="Znf_RING/FYVE/PHD"/>
</dbReference>
<evidence type="ECO:0000256" key="4">
    <source>
        <dbReference type="ARBA" id="ARBA00022771"/>
    </source>
</evidence>
<dbReference type="InterPro" id="IPR000315">
    <property type="entry name" value="Znf_B-box"/>
</dbReference>
<dbReference type="SMART" id="SM00336">
    <property type="entry name" value="BBOX"/>
    <property type="match status" value="2"/>
</dbReference>
<dbReference type="InterPro" id="IPR018957">
    <property type="entry name" value="Znf_C3HC4_RING-type"/>
</dbReference>
<keyword evidence="3" id="KW-0677">Repeat</keyword>
<keyword evidence="9" id="KW-0175">Coiled coil</keyword>
<reference evidence="13" key="1">
    <citation type="submission" date="2025-08" db="UniProtKB">
        <authorList>
            <consortium name="RefSeq"/>
        </authorList>
    </citation>
    <scope>IDENTIFICATION</scope>
    <source>
        <tissue evidence="13">Tentacle</tissue>
    </source>
</reference>
<evidence type="ECO:0000256" key="1">
    <source>
        <dbReference type="ARBA" id="ARBA00008518"/>
    </source>
</evidence>
<dbReference type="InterPro" id="IPR047153">
    <property type="entry name" value="TRIM45/56/19-like"/>
</dbReference>
<dbReference type="Gene3D" id="2.60.40.10">
    <property type="entry name" value="Immunoglobulins"/>
    <property type="match status" value="1"/>
</dbReference>
<dbReference type="OrthoDB" id="128536at2759"/>
<evidence type="ECO:0000256" key="9">
    <source>
        <dbReference type="SAM" id="Coils"/>
    </source>
</evidence>
<dbReference type="SUPFAM" id="SSF101898">
    <property type="entry name" value="NHL repeat"/>
    <property type="match status" value="1"/>
</dbReference>
<dbReference type="Gene3D" id="3.30.160.60">
    <property type="entry name" value="Classic Zinc Finger"/>
    <property type="match status" value="1"/>
</dbReference>
<organism evidence="12 13">
    <name type="scientific">Actinia tenebrosa</name>
    <name type="common">Australian red waratah sea anemone</name>
    <dbReference type="NCBI Taxonomy" id="6105"/>
    <lineage>
        <taxon>Eukaryota</taxon>
        <taxon>Metazoa</taxon>
        <taxon>Cnidaria</taxon>
        <taxon>Anthozoa</taxon>
        <taxon>Hexacorallia</taxon>
        <taxon>Actiniaria</taxon>
        <taxon>Actiniidae</taxon>
        <taxon>Actinia</taxon>
    </lineage>
</organism>
<dbReference type="SUPFAM" id="SSF57845">
    <property type="entry name" value="B-box zinc-binding domain"/>
    <property type="match status" value="1"/>
</dbReference>
<dbReference type="InterPro" id="IPR017868">
    <property type="entry name" value="Filamin/ABP280_repeat-like"/>
</dbReference>
<dbReference type="Gene3D" id="3.30.40.10">
    <property type="entry name" value="Zinc/RING finger domain, C3HC4 (zinc finger)"/>
    <property type="match status" value="1"/>
</dbReference>
<protein>
    <submittedName>
        <fullName evidence="13">E3 ubiquitin-protein ligase TRIM71-like</fullName>
    </submittedName>
</protein>
<dbReference type="SMART" id="SM00557">
    <property type="entry name" value="IG_FLMN"/>
    <property type="match status" value="1"/>
</dbReference>
<feature type="repeat" description="NHL" evidence="8">
    <location>
        <begin position="665"/>
        <end position="708"/>
    </location>
</feature>
<evidence type="ECO:0000259" key="11">
    <source>
        <dbReference type="PROSITE" id="PS50119"/>
    </source>
</evidence>
<dbReference type="GeneID" id="116299151"/>
<evidence type="ECO:0000259" key="10">
    <source>
        <dbReference type="PROSITE" id="PS50089"/>
    </source>
</evidence>
<dbReference type="SUPFAM" id="SSF57850">
    <property type="entry name" value="RING/U-box"/>
    <property type="match status" value="1"/>
</dbReference>
<dbReference type="PROSITE" id="PS50194">
    <property type="entry name" value="FILAMIN_REPEAT"/>
    <property type="match status" value="1"/>
</dbReference>
<dbReference type="InterPro" id="IPR017907">
    <property type="entry name" value="Znf_RING_CS"/>
</dbReference>
<keyword evidence="4 6" id="KW-0863">Zinc-finger</keyword>
<proteinExistence type="inferred from homology"/>
<dbReference type="InterPro" id="IPR011042">
    <property type="entry name" value="6-blade_b-propeller_TolB-like"/>
</dbReference>
<dbReference type="Proteomes" id="UP000515163">
    <property type="component" value="Unplaced"/>
</dbReference>
<name>A0A6P8I6Q2_ACTTE</name>
<comment type="similarity">
    <text evidence="1">Belongs to the TRIM/RBCC family.</text>
</comment>
<keyword evidence="5" id="KW-0862">Zinc</keyword>
<dbReference type="PROSITE" id="PS50119">
    <property type="entry name" value="ZF_BBOX"/>
    <property type="match status" value="1"/>
</dbReference>
<dbReference type="InterPro" id="IPR001298">
    <property type="entry name" value="Filamin/ABP280_rpt"/>
</dbReference>
<dbReference type="SMART" id="SM00184">
    <property type="entry name" value="RING"/>
    <property type="match status" value="1"/>
</dbReference>
<evidence type="ECO:0000256" key="7">
    <source>
        <dbReference type="PROSITE-ProRule" id="PRU00087"/>
    </source>
</evidence>
<evidence type="ECO:0000256" key="6">
    <source>
        <dbReference type="PROSITE-ProRule" id="PRU00024"/>
    </source>
</evidence>
<dbReference type="AlphaFoldDB" id="A0A6P8I6Q2"/>
<evidence type="ECO:0000256" key="3">
    <source>
        <dbReference type="ARBA" id="ARBA00022737"/>
    </source>
</evidence>
<feature type="domain" description="B box-type" evidence="11">
    <location>
        <begin position="106"/>
        <end position="149"/>
    </location>
</feature>
<dbReference type="PROSITE" id="PS50089">
    <property type="entry name" value="ZF_RING_2"/>
    <property type="match status" value="1"/>
</dbReference>
<keyword evidence="12" id="KW-1185">Reference proteome</keyword>
<sequence>MAAIKSLKDITDSIEEQLTCPLCLDVFTQPKTLSCLHSYCTRCIAQWYQASGNQGGNRMDCPMCKTTVVVPDGDPSKLPSSFYLDSLLDLLHGMKSKGNQPVLPHCMSCEQPRVLVAFCTKCNGLICEDCFDAHRLFKEIQDEHQPIRLNQFKEENVNSFIKNQMLCKFHEKKKLEYYCREETCRLGVCQKCATLNHQNHQLQSLEDAGQDSRELIVGAMNRVEQRKQNDGQELEQSKENIERIEREIAEAKKDVDDVVKMICKMAKQHGIAKKEELKQTLQELTTANHEERTAIRTRLKDSDEFVQHCRTLLERDVAYEEIESKQMILERSQMLSEAPSILCRQPIQRDVTIRYSVTEQVMQSLLDIGRIVKNVTDPARSTIELLKTPRGFINECNIITRNTEGEVCPTRIESIDVRIKDVEGNEVENKVSEQQTGKYRVSFKPHKNGRHEIQVNIGGERIKNSPQNVEILDVKELFKPVKTFGEEESGRGQLNVPLSIAVSDNGEIAIADCGNHRIQIFSLDANYLRKFGRKGTGEGQLYYPCGVMFNEDRIIVSDGPRGKGRIQEFDLKGTYVRTIYRHDQWLRGMCVNDDKNIAVCCLGKQELGIKPSIKVFSKQRHLVHEFYMPDNNEQPQYITYGNGKYFVSYYDINYVRVFDVNGVFLYKFGQKGERDGQFNGVYGLAVYGADMILVCDGNNHRVQLFTQEGQFIRSFGSRGPGVGQMLYPADVVVTADGRVFVLEWGGVIE</sequence>
<feature type="repeat" description="NHL" evidence="8">
    <location>
        <begin position="481"/>
        <end position="524"/>
    </location>
</feature>
<dbReference type="Pfam" id="PF00643">
    <property type="entry name" value="zf-B_box"/>
    <property type="match status" value="1"/>
</dbReference>
<feature type="repeat" description="Filamin" evidence="7">
    <location>
        <begin position="373"/>
        <end position="471"/>
    </location>
</feature>
<dbReference type="InterPro" id="IPR014756">
    <property type="entry name" value="Ig_E-set"/>
</dbReference>
<dbReference type="Gene3D" id="2.120.10.30">
    <property type="entry name" value="TolB, C-terminal domain"/>
    <property type="match status" value="2"/>
</dbReference>
<evidence type="ECO:0000256" key="5">
    <source>
        <dbReference type="ARBA" id="ARBA00022833"/>
    </source>
</evidence>
<dbReference type="SUPFAM" id="SSF57863">
    <property type="entry name" value="ArfGap/RecO-like zinc finger"/>
    <property type="match status" value="1"/>
</dbReference>
<keyword evidence="2" id="KW-0479">Metal-binding</keyword>
<evidence type="ECO:0000313" key="13">
    <source>
        <dbReference type="RefSeq" id="XP_031563643.1"/>
    </source>
</evidence>
<dbReference type="Pfam" id="PF01436">
    <property type="entry name" value="NHL"/>
    <property type="match status" value="1"/>
</dbReference>
<feature type="coiled-coil region" evidence="9">
    <location>
        <begin position="220"/>
        <end position="294"/>
    </location>
</feature>
<evidence type="ECO:0000256" key="8">
    <source>
        <dbReference type="PROSITE-ProRule" id="PRU00504"/>
    </source>
</evidence>
<dbReference type="FunCoup" id="A0A6P8I6Q2">
    <property type="interactions" value="3765"/>
</dbReference>
<dbReference type="InterPro" id="IPR013783">
    <property type="entry name" value="Ig-like_fold"/>
</dbReference>
<dbReference type="GO" id="GO:0008270">
    <property type="term" value="F:zinc ion binding"/>
    <property type="evidence" value="ECO:0007669"/>
    <property type="project" value="UniProtKB-KW"/>
</dbReference>
<dbReference type="InterPro" id="IPR037278">
    <property type="entry name" value="ARFGAP/RecO"/>
</dbReference>
<dbReference type="KEGG" id="aten:116299151"/>
<dbReference type="PANTHER" id="PTHR25462">
    <property type="entry name" value="BONUS, ISOFORM C-RELATED"/>
    <property type="match status" value="1"/>
</dbReference>
<dbReference type="InterPro" id="IPR001841">
    <property type="entry name" value="Znf_RING"/>
</dbReference>
<dbReference type="InterPro" id="IPR001258">
    <property type="entry name" value="NHL_repeat"/>
</dbReference>